<accession>A0A2I0KIG2</accession>
<comment type="caution">
    <text evidence="2">The sequence shown here is derived from an EMBL/GenBank/DDBJ whole genome shotgun (WGS) entry which is preliminary data.</text>
</comment>
<dbReference type="AlphaFoldDB" id="A0A2I0KIG2"/>
<keyword evidence="1" id="KW-1133">Transmembrane helix</keyword>
<evidence type="ECO:0000313" key="2">
    <source>
        <dbReference type="EMBL" id="PKI67963.1"/>
    </source>
</evidence>
<keyword evidence="1" id="KW-0472">Membrane</keyword>
<reference evidence="2 3" key="1">
    <citation type="submission" date="2017-11" db="EMBL/GenBank/DDBJ databases">
        <title>De-novo sequencing of pomegranate (Punica granatum L.) genome.</title>
        <authorList>
            <person name="Akparov Z."/>
            <person name="Amiraslanov A."/>
            <person name="Hajiyeva S."/>
            <person name="Abbasov M."/>
            <person name="Kaur K."/>
            <person name="Hamwieh A."/>
            <person name="Solovyev V."/>
            <person name="Salamov A."/>
            <person name="Braich B."/>
            <person name="Kosarev P."/>
            <person name="Mahmoud A."/>
            <person name="Hajiyev E."/>
            <person name="Babayeva S."/>
            <person name="Izzatullayeva V."/>
            <person name="Mammadov A."/>
            <person name="Mammadov A."/>
            <person name="Sharifova S."/>
            <person name="Ojaghi J."/>
            <person name="Eynullazada K."/>
            <person name="Bayramov B."/>
            <person name="Abdulazimova A."/>
            <person name="Shahmuradov I."/>
        </authorList>
    </citation>
    <scope>NUCLEOTIDE SEQUENCE [LARGE SCALE GENOMIC DNA]</scope>
    <source>
        <strain evidence="3">cv. AG2017</strain>
        <tissue evidence="2">Leaf</tissue>
    </source>
</reference>
<feature type="transmembrane region" description="Helical" evidence="1">
    <location>
        <begin position="46"/>
        <end position="70"/>
    </location>
</feature>
<sequence>MEPVWVTSLFPIKKTLVARALSVDDLPTLPDDTHVDVLLSFLRDGILIDVVTVVLLMAPWSAVVLPGLMVDSLVGMLAGLVVSSVFIGRFLASFVVGSGCMADSPLAVHRRSLRRRCAPIALVYLPPLCVKERGGDRGAWWANLSHHHLWLGHQDSKNKYEMVVDYVLHDERGRNIWATGAQHWPPTLMAVGEVVCSLLGP</sequence>
<evidence type="ECO:0000256" key="1">
    <source>
        <dbReference type="SAM" id="Phobius"/>
    </source>
</evidence>
<proteinExistence type="predicted"/>
<dbReference type="EMBL" id="PGOL01000571">
    <property type="protein sequence ID" value="PKI67963.1"/>
    <property type="molecule type" value="Genomic_DNA"/>
</dbReference>
<gene>
    <name evidence="2" type="ORF">CRG98_011559</name>
</gene>
<dbReference type="Proteomes" id="UP000233551">
    <property type="component" value="Unassembled WGS sequence"/>
</dbReference>
<feature type="transmembrane region" description="Helical" evidence="1">
    <location>
        <begin position="76"/>
        <end position="102"/>
    </location>
</feature>
<keyword evidence="3" id="KW-1185">Reference proteome</keyword>
<name>A0A2I0KIG2_PUNGR</name>
<protein>
    <submittedName>
        <fullName evidence="2">Uncharacterized protein</fullName>
    </submittedName>
</protein>
<keyword evidence="1" id="KW-0812">Transmembrane</keyword>
<organism evidence="2 3">
    <name type="scientific">Punica granatum</name>
    <name type="common">Pomegranate</name>
    <dbReference type="NCBI Taxonomy" id="22663"/>
    <lineage>
        <taxon>Eukaryota</taxon>
        <taxon>Viridiplantae</taxon>
        <taxon>Streptophyta</taxon>
        <taxon>Embryophyta</taxon>
        <taxon>Tracheophyta</taxon>
        <taxon>Spermatophyta</taxon>
        <taxon>Magnoliopsida</taxon>
        <taxon>eudicotyledons</taxon>
        <taxon>Gunneridae</taxon>
        <taxon>Pentapetalae</taxon>
        <taxon>rosids</taxon>
        <taxon>malvids</taxon>
        <taxon>Myrtales</taxon>
        <taxon>Lythraceae</taxon>
        <taxon>Punica</taxon>
    </lineage>
</organism>
<evidence type="ECO:0000313" key="3">
    <source>
        <dbReference type="Proteomes" id="UP000233551"/>
    </source>
</evidence>